<comment type="caution">
    <text evidence="1">The sequence shown here is derived from an EMBL/GenBank/DDBJ whole genome shotgun (WGS) entry which is preliminary data.</text>
</comment>
<evidence type="ECO:0000313" key="3">
    <source>
        <dbReference type="Proteomes" id="UP000188320"/>
    </source>
</evidence>
<dbReference type="EMBL" id="LSSK01000113">
    <property type="protein sequence ID" value="OMH85064.1"/>
    <property type="molecule type" value="Genomic_DNA"/>
</dbReference>
<sequence>MLEKNPTIVNFPTQNVAFGDLISEKDNKYQSKKAKSRLYDLFVNIAYESKSSSHEQQDNNNNAFSNLKKQSAITNAINVQKATKLPPVAFQSSGERSSFGSTTTELYGNNQILGAPVGTKNVDLKAKNESGVTVLPLGGQYVMHVRDPSTNQWYRICDLDVQPIIPQLIPLSESYLQIWKLK</sequence>
<accession>A0A1R1PVV5</accession>
<dbReference type="AlphaFoldDB" id="A0A1R1PVV5"/>
<protein>
    <submittedName>
        <fullName evidence="1">U4/U6.U5 tri-snRNP-associated protein 2</fullName>
    </submittedName>
</protein>
<dbReference type="EMBL" id="LSSK01000085">
    <property type="protein sequence ID" value="OMH85411.1"/>
    <property type="molecule type" value="Genomic_DNA"/>
</dbReference>
<name>A0A1R1PVV5_ZANCU</name>
<organism evidence="1 3">
    <name type="scientific">Zancudomyces culisetae</name>
    <name type="common">Gut fungus</name>
    <name type="synonym">Smittium culisetae</name>
    <dbReference type="NCBI Taxonomy" id="1213189"/>
    <lineage>
        <taxon>Eukaryota</taxon>
        <taxon>Fungi</taxon>
        <taxon>Fungi incertae sedis</taxon>
        <taxon>Zoopagomycota</taxon>
        <taxon>Kickxellomycotina</taxon>
        <taxon>Harpellomycetes</taxon>
        <taxon>Harpellales</taxon>
        <taxon>Legeriomycetaceae</taxon>
        <taxon>Zancudomyces</taxon>
    </lineage>
</organism>
<proteinExistence type="predicted"/>
<keyword evidence="3" id="KW-1185">Reference proteome</keyword>
<reference evidence="3" key="1">
    <citation type="submission" date="2017-01" db="EMBL/GenBank/DDBJ databases">
        <authorList>
            <person name="Wang Y."/>
            <person name="White M."/>
            <person name="Kvist S."/>
            <person name="Moncalvo J.-M."/>
        </authorList>
    </citation>
    <scope>NUCLEOTIDE SEQUENCE [LARGE SCALE GENOMIC DNA]</scope>
    <source>
        <strain evidence="3">COL-18-3</strain>
    </source>
</reference>
<dbReference type="Gene3D" id="3.90.70.10">
    <property type="entry name" value="Cysteine proteinases"/>
    <property type="match status" value="1"/>
</dbReference>
<reference evidence="1" key="2">
    <citation type="submission" date="2017-01" db="EMBL/GenBank/DDBJ databases">
        <authorList>
            <person name="Mah S.A."/>
            <person name="Swanson W.J."/>
            <person name="Moy G.W."/>
            <person name="Vacquier V.D."/>
        </authorList>
    </citation>
    <scope>NUCLEOTIDE SEQUENCE [LARGE SCALE GENOMIC DNA]</scope>
    <source>
        <strain evidence="1">COL-18-3</strain>
    </source>
</reference>
<dbReference type="Proteomes" id="UP000188320">
    <property type="component" value="Unassembled WGS sequence"/>
</dbReference>
<gene>
    <name evidence="2" type="ORF">AX774_g1033</name>
    <name evidence="1" type="ORF">AX774_g1390</name>
</gene>
<evidence type="ECO:0000313" key="2">
    <source>
        <dbReference type="EMBL" id="OMH85411.1"/>
    </source>
</evidence>
<evidence type="ECO:0000313" key="1">
    <source>
        <dbReference type="EMBL" id="OMH85064.1"/>
    </source>
</evidence>
<dbReference type="OrthoDB" id="10263353at2759"/>